<organism evidence="2">
    <name type="scientific">marine sediment metagenome</name>
    <dbReference type="NCBI Taxonomy" id="412755"/>
    <lineage>
        <taxon>unclassified sequences</taxon>
        <taxon>metagenomes</taxon>
        <taxon>ecological metagenomes</taxon>
    </lineage>
</organism>
<dbReference type="Pfam" id="PF09643">
    <property type="entry name" value="YopX"/>
    <property type="match status" value="1"/>
</dbReference>
<comment type="caution">
    <text evidence="2">The sequence shown here is derived from an EMBL/GenBank/DDBJ whole genome shotgun (WGS) entry which is preliminary data.</text>
</comment>
<dbReference type="InterPro" id="IPR019096">
    <property type="entry name" value="YopX_protein"/>
</dbReference>
<sequence length="67" mass="7745">MIHKYRAWDKGKMVFDVWPTSNDTIGKWIDAGHEKRFHDLGGSKVVLIQYTGLKDKNGKEGYFDDTV</sequence>
<accession>X1BJ42</accession>
<protein>
    <recommendedName>
        <fullName evidence="1">YopX protein domain-containing protein</fullName>
    </recommendedName>
</protein>
<proteinExistence type="predicted"/>
<feature type="non-terminal residue" evidence="2">
    <location>
        <position position="67"/>
    </location>
</feature>
<reference evidence="2" key="1">
    <citation type="journal article" date="2014" name="Front. Microbiol.">
        <title>High frequency of phylogenetically diverse reductive dehalogenase-homologous genes in deep subseafloor sedimentary metagenomes.</title>
        <authorList>
            <person name="Kawai M."/>
            <person name="Futagami T."/>
            <person name="Toyoda A."/>
            <person name="Takaki Y."/>
            <person name="Nishi S."/>
            <person name="Hori S."/>
            <person name="Arai W."/>
            <person name="Tsubouchi T."/>
            <person name="Morono Y."/>
            <person name="Uchiyama I."/>
            <person name="Ito T."/>
            <person name="Fujiyama A."/>
            <person name="Inagaki F."/>
            <person name="Takami H."/>
        </authorList>
    </citation>
    <scope>NUCLEOTIDE SEQUENCE</scope>
    <source>
        <strain evidence="2">Expedition CK06-06</strain>
    </source>
</reference>
<dbReference type="AlphaFoldDB" id="X1BJ42"/>
<name>X1BJ42_9ZZZZ</name>
<evidence type="ECO:0000313" key="2">
    <source>
        <dbReference type="EMBL" id="GAG95040.1"/>
    </source>
</evidence>
<evidence type="ECO:0000259" key="1">
    <source>
        <dbReference type="Pfam" id="PF09643"/>
    </source>
</evidence>
<dbReference type="EMBL" id="BART01023646">
    <property type="protein sequence ID" value="GAG95040.1"/>
    <property type="molecule type" value="Genomic_DNA"/>
</dbReference>
<dbReference type="SUPFAM" id="SSF159006">
    <property type="entry name" value="YopX-like"/>
    <property type="match status" value="1"/>
</dbReference>
<gene>
    <name evidence="2" type="ORF">S01H4_42956</name>
</gene>
<feature type="domain" description="YopX protein" evidence="1">
    <location>
        <begin position="4"/>
        <end position="65"/>
    </location>
</feature>